<reference evidence="2 3" key="1">
    <citation type="submission" date="2009-01" db="EMBL/GenBank/DDBJ databases">
        <authorList>
            <person name="Qin X."/>
            <person name="Bachman B."/>
            <person name="Battles P."/>
            <person name="Bell A."/>
            <person name="Bess C."/>
            <person name="Bickham C."/>
            <person name="Chaboub L."/>
            <person name="Chen D."/>
            <person name="Coyle M."/>
            <person name="Deiros D.R."/>
            <person name="Dinh H."/>
            <person name="Forbes L."/>
            <person name="Fowler G."/>
            <person name="Francisco L."/>
            <person name="Fu Q."/>
            <person name="Gubbala S."/>
            <person name="Hale W."/>
            <person name="Han Y."/>
            <person name="Hemphill L."/>
            <person name="Highlander S.K."/>
            <person name="Hirani K."/>
            <person name="Hogues M."/>
            <person name="Jackson L."/>
            <person name="Jakkamsetti A."/>
            <person name="Javaid M."/>
            <person name="Jiang H."/>
            <person name="Korchina V."/>
            <person name="Kovar C."/>
            <person name="Lara F."/>
            <person name="Lee S."/>
            <person name="Mata R."/>
            <person name="Mathew T."/>
            <person name="Moen C."/>
            <person name="Morales K."/>
            <person name="Munidasa M."/>
            <person name="Nazareth L."/>
            <person name="Ngo R."/>
            <person name="Nguyen L."/>
            <person name="Okwuonu G."/>
            <person name="Ongeri F."/>
            <person name="Patil S."/>
            <person name="Petrosino J."/>
            <person name="Pham C."/>
            <person name="Pham P."/>
            <person name="Pu L.-L."/>
            <person name="Puazo M."/>
            <person name="Raj R."/>
            <person name="Reid J."/>
            <person name="Rouhana J."/>
            <person name="Saada N."/>
            <person name="Shang Y."/>
            <person name="Simmons D."/>
            <person name="Thornton R."/>
            <person name="Warren J."/>
            <person name="Weissenberger G."/>
            <person name="Zhang J."/>
            <person name="Zhang L."/>
            <person name="Zhou C."/>
            <person name="Zhu D."/>
            <person name="Muzny D."/>
            <person name="Worley K."/>
            <person name="Gibbs R."/>
        </authorList>
    </citation>
    <scope>NUCLEOTIDE SEQUENCE [LARGE SCALE GENOMIC DNA]</scope>
    <source>
        <strain evidence="2 3">DSM 16047</strain>
    </source>
</reference>
<dbReference type="HOGENOM" id="CLU_3100283_0_0_9"/>
<protein>
    <submittedName>
        <fullName evidence="2">Uncharacterized protein</fullName>
    </submittedName>
</protein>
<organism evidence="2 3">
    <name type="scientific">Lactobacillus ultunensis DSM 16047</name>
    <dbReference type="NCBI Taxonomy" id="525365"/>
    <lineage>
        <taxon>Bacteria</taxon>
        <taxon>Bacillati</taxon>
        <taxon>Bacillota</taxon>
        <taxon>Bacilli</taxon>
        <taxon>Lactobacillales</taxon>
        <taxon>Lactobacillaceae</taxon>
        <taxon>Lactobacillus</taxon>
    </lineage>
</organism>
<evidence type="ECO:0000256" key="1">
    <source>
        <dbReference type="SAM" id="Phobius"/>
    </source>
</evidence>
<evidence type="ECO:0000313" key="3">
    <source>
        <dbReference type="Proteomes" id="UP000005583"/>
    </source>
</evidence>
<keyword evidence="3" id="KW-1185">Reference proteome</keyword>
<name>C2EQ54_9LACO</name>
<dbReference type="eggNOG" id="ENOG5030BHG">
    <property type="taxonomic scope" value="Bacteria"/>
</dbReference>
<gene>
    <name evidence="2" type="ORF">HMPREF0548_1800</name>
</gene>
<comment type="caution">
    <text evidence="2">The sequence shown here is derived from an EMBL/GenBank/DDBJ whole genome shotgun (WGS) entry which is preliminary data.</text>
</comment>
<accession>C2EQ54</accession>
<keyword evidence="1" id="KW-0812">Transmembrane</keyword>
<dbReference type="Proteomes" id="UP000005583">
    <property type="component" value="Unassembled WGS sequence"/>
</dbReference>
<feature type="transmembrane region" description="Helical" evidence="1">
    <location>
        <begin position="7"/>
        <end position="35"/>
    </location>
</feature>
<keyword evidence="1" id="KW-1133">Transmembrane helix</keyword>
<proteinExistence type="predicted"/>
<keyword evidence="1" id="KW-0472">Membrane</keyword>
<evidence type="ECO:0000313" key="2">
    <source>
        <dbReference type="EMBL" id="EEJ71341.1"/>
    </source>
</evidence>
<sequence>MIKMTNWFYFLAIGITLIFIISFIVIFICAMQIYYNVERTLIKSKRNKKNE</sequence>
<dbReference type="AlphaFoldDB" id="C2EQ54"/>
<dbReference type="EMBL" id="ACGU01000088">
    <property type="protein sequence ID" value="EEJ71341.1"/>
    <property type="molecule type" value="Genomic_DNA"/>
</dbReference>